<dbReference type="InterPro" id="IPR050191">
    <property type="entry name" value="ATP-dep_DNA_ligase"/>
</dbReference>
<dbReference type="PANTHER" id="PTHR45674">
    <property type="entry name" value="DNA LIGASE 1/3 FAMILY MEMBER"/>
    <property type="match status" value="1"/>
</dbReference>
<evidence type="ECO:0000313" key="7">
    <source>
        <dbReference type="EMBL" id="GII23020.1"/>
    </source>
</evidence>
<name>A0A8J3T9G5_9ACTN</name>
<dbReference type="Gene3D" id="2.40.50.140">
    <property type="entry name" value="Nucleic acid-binding proteins"/>
    <property type="match status" value="1"/>
</dbReference>
<dbReference type="CDD" id="cd07906">
    <property type="entry name" value="Adenylation_DNA_ligase_LigD_LigC"/>
    <property type="match status" value="1"/>
</dbReference>
<dbReference type="SUPFAM" id="SSF50249">
    <property type="entry name" value="Nucleic acid-binding proteins"/>
    <property type="match status" value="1"/>
</dbReference>
<evidence type="ECO:0000256" key="1">
    <source>
        <dbReference type="ARBA" id="ARBA00007572"/>
    </source>
</evidence>
<organism evidence="7 8">
    <name type="scientific">Planosporangium mesophilum</name>
    <dbReference type="NCBI Taxonomy" id="689768"/>
    <lineage>
        <taxon>Bacteria</taxon>
        <taxon>Bacillati</taxon>
        <taxon>Actinomycetota</taxon>
        <taxon>Actinomycetes</taxon>
        <taxon>Micromonosporales</taxon>
        <taxon>Micromonosporaceae</taxon>
        <taxon>Planosporangium</taxon>
    </lineage>
</organism>
<feature type="compositionally biased region" description="Basic and acidic residues" evidence="5">
    <location>
        <begin position="297"/>
        <end position="309"/>
    </location>
</feature>
<proteinExistence type="inferred from homology"/>
<evidence type="ECO:0000313" key="8">
    <source>
        <dbReference type="Proteomes" id="UP000599074"/>
    </source>
</evidence>
<dbReference type="Proteomes" id="UP000599074">
    <property type="component" value="Unassembled WGS sequence"/>
</dbReference>
<dbReference type="Pfam" id="PF04679">
    <property type="entry name" value="DNA_ligase_A_C"/>
    <property type="match status" value="1"/>
</dbReference>
<evidence type="ECO:0000256" key="2">
    <source>
        <dbReference type="ARBA" id="ARBA00012727"/>
    </source>
</evidence>
<sequence length="309" mass="33314">MLATAGPVPTGPEWAFEFKWDGVRALVEARGTGVRAYSRNGRDITAGYPELAAVADALAGRDAVIDGELVAAGPTGVPDFSTLQQRMHVRNPSARLVTGVPVGLYVFDVLALDGEPTVDLPYRQRRDLLADLNLAGPVVHAPPHFTGDGEDVLAAARETGLEGVVAKRLESPYRPGARSRDWIKTPITPTMEVVVVGWKPGAGRRAGTIGSLLMGAHDGDGRLVYLGHVGTGLTQAALGLLLERLRPLARDTSPVDGAVPREYTREARWVWPVLVGEVAYRTVTPDGRLRHPSWRGLRPDRDPGEVRRN</sequence>
<accession>A0A8J3T9G5</accession>
<dbReference type="InterPro" id="IPR014146">
    <property type="entry name" value="LigD_ligase_dom"/>
</dbReference>
<dbReference type="EMBL" id="BOON01000024">
    <property type="protein sequence ID" value="GII23020.1"/>
    <property type="molecule type" value="Genomic_DNA"/>
</dbReference>
<feature type="domain" description="ATP-dependent DNA ligase family profile" evidence="6">
    <location>
        <begin position="100"/>
        <end position="218"/>
    </location>
</feature>
<evidence type="ECO:0000256" key="5">
    <source>
        <dbReference type="SAM" id="MobiDB-lite"/>
    </source>
</evidence>
<dbReference type="CDD" id="cd07971">
    <property type="entry name" value="OBF_DNA_ligase_LigD"/>
    <property type="match status" value="1"/>
</dbReference>
<feature type="region of interest" description="Disordered" evidence="5">
    <location>
        <begin position="290"/>
        <end position="309"/>
    </location>
</feature>
<keyword evidence="3" id="KW-0436">Ligase</keyword>
<dbReference type="InterPro" id="IPR012309">
    <property type="entry name" value="DNA_ligase_ATP-dep_C"/>
</dbReference>
<protein>
    <recommendedName>
        <fullName evidence="2">DNA ligase (ATP)</fullName>
        <ecNumber evidence="2">6.5.1.1</ecNumber>
    </recommendedName>
</protein>
<dbReference type="PROSITE" id="PS00697">
    <property type="entry name" value="DNA_LIGASE_A1"/>
    <property type="match status" value="1"/>
</dbReference>
<dbReference type="InterPro" id="IPR012340">
    <property type="entry name" value="NA-bd_OB-fold"/>
</dbReference>
<dbReference type="GO" id="GO:0006281">
    <property type="term" value="P:DNA repair"/>
    <property type="evidence" value="ECO:0007669"/>
    <property type="project" value="InterPro"/>
</dbReference>
<keyword evidence="8" id="KW-1185">Reference proteome</keyword>
<dbReference type="EC" id="6.5.1.1" evidence="2"/>
<evidence type="ECO:0000259" key="6">
    <source>
        <dbReference type="PROSITE" id="PS50160"/>
    </source>
</evidence>
<gene>
    <name evidence="7" type="ORF">Pme01_26170</name>
</gene>
<dbReference type="NCBIfam" id="TIGR02779">
    <property type="entry name" value="NHEJ_ligase_lig"/>
    <property type="match status" value="1"/>
</dbReference>
<comment type="caution">
    <text evidence="7">The sequence shown here is derived from an EMBL/GenBank/DDBJ whole genome shotgun (WGS) entry which is preliminary data.</text>
</comment>
<dbReference type="AlphaFoldDB" id="A0A8J3T9G5"/>
<dbReference type="GO" id="GO:0005524">
    <property type="term" value="F:ATP binding"/>
    <property type="evidence" value="ECO:0007669"/>
    <property type="project" value="InterPro"/>
</dbReference>
<dbReference type="GO" id="GO:0003910">
    <property type="term" value="F:DNA ligase (ATP) activity"/>
    <property type="evidence" value="ECO:0007669"/>
    <property type="project" value="UniProtKB-EC"/>
</dbReference>
<dbReference type="GO" id="GO:0006310">
    <property type="term" value="P:DNA recombination"/>
    <property type="evidence" value="ECO:0007669"/>
    <property type="project" value="InterPro"/>
</dbReference>
<dbReference type="Pfam" id="PF01068">
    <property type="entry name" value="DNA_ligase_A_M"/>
    <property type="match status" value="1"/>
</dbReference>
<dbReference type="InterPro" id="IPR012310">
    <property type="entry name" value="DNA_ligase_ATP-dep_cent"/>
</dbReference>
<dbReference type="PANTHER" id="PTHR45674:SF4">
    <property type="entry name" value="DNA LIGASE 1"/>
    <property type="match status" value="1"/>
</dbReference>
<comment type="similarity">
    <text evidence="1">Belongs to the ATP-dependent DNA ligase family.</text>
</comment>
<dbReference type="PROSITE" id="PS50160">
    <property type="entry name" value="DNA_LIGASE_A3"/>
    <property type="match status" value="1"/>
</dbReference>
<dbReference type="InterPro" id="IPR016059">
    <property type="entry name" value="DNA_ligase_ATP-dep_CS"/>
</dbReference>
<dbReference type="RefSeq" id="WP_168117630.1">
    <property type="nucleotide sequence ID" value="NZ_BOON01000024.1"/>
</dbReference>
<evidence type="ECO:0000256" key="3">
    <source>
        <dbReference type="ARBA" id="ARBA00022598"/>
    </source>
</evidence>
<dbReference type="SUPFAM" id="SSF56091">
    <property type="entry name" value="DNA ligase/mRNA capping enzyme, catalytic domain"/>
    <property type="match status" value="1"/>
</dbReference>
<dbReference type="Gene3D" id="3.30.1490.70">
    <property type="match status" value="1"/>
</dbReference>
<reference evidence="7" key="1">
    <citation type="submission" date="2021-01" db="EMBL/GenBank/DDBJ databases">
        <title>Whole genome shotgun sequence of Planosporangium mesophilum NBRC 109066.</title>
        <authorList>
            <person name="Komaki H."/>
            <person name="Tamura T."/>
        </authorList>
    </citation>
    <scope>NUCLEOTIDE SEQUENCE</scope>
    <source>
        <strain evidence="7">NBRC 109066</strain>
    </source>
</reference>
<evidence type="ECO:0000256" key="4">
    <source>
        <dbReference type="ARBA" id="ARBA00034003"/>
    </source>
</evidence>
<dbReference type="Gene3D" id="3.30.470.30">
    <property type="entry name" value="DNA ligase/mRNA capping enzyme"/>
    <property type="match status" value="1"/>
</dbReference>
<comment type="catalytic activity">
    <reaction evidence="4">
        <text>ATP + (deoxyribonucleotide)n-3'-hydroxyl + 5'-phospho-(deoxyribonucleotide)m = (deoxyribonucleotide)n+m + AMP + diphosphate.</text>
        <dbReference type="EC" id="6.5.1.1"/>
    </reaction>
</comment>